<dbReference type="PANTHER" id="PTHR21641:SF0">
    <property type="entry name" value="RNA-BINDING PROTEIN EIF1AD-RELATED"/>
    <property type="match status" value="1"/>
</dbReference>
<dbReference type="InterPro" id="IPR012340">
    <property type="entry name" value="NA-bd_OB-fold"/>
</dbReference>
<protein>
    <recommendedName>
        <fullName evidence="4">S1-like domain-containing protein</fullName>
    </recommendedName>
</protein>
<keyword evidence="6" id="KW-1185">Reference proteome</keyword>
<evidence type="ECO:0000259" key="4">
    <source>
        <dbReference type="Pfam" id="PF01176"/>
    </source>
</evidence>
<evidence type="ECO:0000256" key="3">
    <source>
        <dbReference type="SAM" id="MobiDB-lite"/>
    </source>
</evidence>
<gene>
    <name evidence="5" type="ORF">Q9L58_006706</name>
</gene>
<evidence type="ECO:0000313" key="5">
    <source>
        <dbReference type="EMBL" id="KAL0634385.1"/>
    </source>
</evidence>
<dbReference type="SMART" id="SM00652">
    <property type="entry name" value="eIF1a"/>
    <property type="match status" value="1"/>
</dbReference>
<accession>A0ABR3GEP2</accession>
<evidence type="ECO:0000256" key="1">
    <source>
        <dbReference type="ARBA" id="ARBA00007340"/>
    </source>
</evidence>
<dbReference type="SUPFAM" id="SSF50249">
    <property type="entry name" value="Nucleic acid-binding proteins"/>
    <property type="match status" value="1"/>
</dbReference>
<dbReference type="EMBL" id="JBBBZM010000096">
    <property type="protein sequence ID" value="KAL0634385.1"/>
    <property type="molecule type" value="Genomic_DNA"/>
</dbReference>
<evidence type="ECO:0000313" key="6">
    <source>
        <dbReference type="Proteomes" id="UP001447188"/>
    </source>
</evidence>
<evidence type="ECO:0000256" key="2">
    <source>
        <dbReference type="ARBA" id="ARBA00022884"/>
    </source>
</evidence>
<feature type="region of interest" description="Disordered" evidence="3">
    <location>
        <begin position="116"/>
        <end position="143"/>
    </location>
</feature>
<name>A0ABR3GEP2_9PEZI</name>
<dbReference type="PANTHER" id="PTHR21641">
    <property type="entry name" value="TRANSLATION INITIATION FACTOR-RELATED"/>
    <property type="match status" value="1"/>
</dbReference>
<comment type="similarity">
    <text evidence="1">Belongs to the EIF1AD family.</text>
</comment>
<dbReference type="InterPro" id="IPR001253">
    <property type="entry name" value="TIF_eIF-1A"/>
</dbReference>
<feature type="domain" description="S1-like" evidence="4">
    <location>
        <begin position="31"/>
        <end position="96"/>
    </location>
</feature>
<dbReference type="Gene3D" id="2.40.50.140">
    <property type="entry name" value="Nucleic acid-binding proteins"/>
    <property type="match status" value="1"/>
</dbReference>
<dbReference type="InterPro" id="IPR006196">
    <property type="entry name" value="RNA-binding_domain_S1_IF1"/>
</dbReference>
<reference evidence="5 6" key="1">
    <citation type="submission" date="2024-02" db="EMBL/GenBank/DDBJ databases">
        <title>Discinaceae phylogenomics.</title>
        <authorList>
            <person name="Dirks A.C."/>
            <person name="James T.Y."/>
        </authorList>
    </citation>
    <scope>NUCLEOTIDE SEQUENCE [LARGE SCALE GENOMIC DNA]</scope>
    <source>
        <strain evidence="5 6">ACD0624</strain>
    </source>
</reference>
<feature type="compositionally biased region" description="Acidic residues" evidence="3">
    <location>
        <begin position="119"/>
        <end position="128"/>
    </location>
</feature>
<dbReference type="Pfam" id="PF01176">
    <property type="entry name" value="eIF-1a"/>
    <property type="match status" value="1"/>
</dbReference>
<dbReference type="Proteomes" id="UP001447188">
    <property type="component" value="Unassembled WGS sequence"/>
</dbReference>
<keyword evidence="2" id="KW-0694">RNA-binding</keyword>
<comment type="caution">
    <text evidence="5">The sequence shown here is derived from an EMBL/GenBank/DDBJ whole genome shotgun (WGS) entry which is preliminary data.</text>
</comment>
<dbReference type="InterPro" id="IPR039294">
    <property type="entry name" value="EIF1AD"/>
</dbReference>
<organism evidence="5 6">
    <name type="scientific">Discina gigas</name>
    <dbReference type="NCBI Taxonomy" id="1032678"/>
    <lineage>
        <taxon>Eukaryota</taxon>
        <taxon>Fungi</taxon>
        <taxon>Dikarya</taxon>
        <taxon>Ascomycota</taxon>
        <taxon>Pezizomycotina</taxon>
        <taxon>Pezizomycetes</taxon>
        <taxon>Pezizales</taxon>
        <taxon>Discinaceae</taxon>
        <taxon>Discina</taxon>
    </lineage>
</organism>
<proteinExistence type="inferred from homology"/>
<sequence>MPRAASASRRALSAIDTLTSTPPPAPLPPSQTITRIVGSAGNNLYRVRTPPGDEILVELPPLFRGKVWLRRGGYVLVDVNAFGQRENKIGGEIVNVVRDERRWRRELYWPEEFGKVVEMEDSDDESGEESTVGKMPPRSDDEE</sequence>